<dbReference type="SUPFAM" id="SSF52540">
    <property type="entry name" value="P-loop containing nucleoside triphosphate hydrolases"/>
    <property type="match status" value="1"/>
</dbReference>
<accession>A0A183AAP9</accession>
<name>A0A183AAP9_9TREM</name>
<keyword evidence="2" id="KW-0812">Transmembrane</keyword>
<keyword evidence="6" id="KW-1185">Reference proteome</keyword>
<dbReference type="Gene3D" id="3.40.50.300">
    <property type="entry name" value="P-loop containing nucleotide triphosphate hydrolases"/>
    <property type="match status" value="1"/>
</dbReference>
<keyword evidence="4" id="KW-0472">Membrane</keyword>
<dbReference type="GO" id="GO:0042760">
    <property type="term" value="P:very long-chain fatty acid catabolic process"/>
    <property type="evidence" value="ECO:0007669"/>
    <property type="project" value="TreeGrafter"/>
</dbReference>
<organism evidence="7">
    <name type="scientific">Echinostoma caproni</name>
    <dbReference type="NCBI Taxonomy" id="27848"/>
    <lineage>
        <taxon>Eukaryota</taxon>
        <taxon>Metazoa</taxon>
        <taxon>Spiralia</taxon>
        <taxon>Lophotrochozoa</taxon>
        <taxon>Platyhelminthes</taxon>
        <taxon>Trematoda</taxon>
        <taxon>Digenea</taxon>
        <taxon>Plagiorchiida</taxon>
        <taxon>Echinostomata</taxon>
        <taxon>Echinostomatoidea</taxon>
        <taxon>Echinostomatidae</taxon>
        <taxon>Echinostoma</taxon>
    </lineage>
</organism>
<evidence type="ECO:0000313" key="5">
    <source>
        <dbReference type="EMBL" id="VDP71424.1"/>
    </source>
</evidence>
<dbReference type="OrthoDB" id="422637at2759"/>
<evidence type="ECO:0000313" key="7">
    <source>
        <dbReference type="WBParaSite" id="ECPE_0000404101-mRNA-1"/>
    </source>
</evidence>
<dbReference type="GO" id="GO:0015910">
    <property type="term" value="P:long-chain fatty acid import into peroxisome"/>
    <property type="evidence" value="ECO:0007669"/>
    <property type="project" value="TreeGrafter"/>
</dbReference>
<evidence type="ECO:0000313" key="6">
    <source>
        <dbReference type="Proteomes" id="UP000272942"/>
    </source>
</evidence>
<dbReference type="GO" id="GO:0007031">
    <property type="term" value="P:peroxisome organization"/>
    <property type="evidence" value="ECO:0007669"/>
    <property type="project" value="TreeGrafter"/>
</dbReference>
<dbReference type="PANTHER" id="PTHR11384:SF59">
    <property type="entry name" value="LYSOSOMAL COBALAMIN TRANSPORTER ABCD4"/>
    <property type="match status" value="1"/>
</dbReference>
<dbReference type="AlphaFoldDB" id="A0A183AAP9"/>
<proteinExistence type="predicted"/>
<keyword evidence="1" id="KW-0813">Transport</keyword>
<evidence type="ECO:0000256" key="2">
    <source>
        <dbReference type="ARBA" id="ARBA00022692"/>
    </source>
</evidence>
<reference evidence="5 6" key="2">
    <citation type="submission" date="2018-11" db="EMBL/GenBank/DDBJ databases">
        <authorList>
            <consortium name="Pathogen Informatics"/>
        </authorList>
    </citation>
    <scope>NUCLEOTIDE SEQUENCE [LARGE SCALE GENOMIC DNA]</scope>
    <source>
        <strain evidence="5 6">Egypt</strain>
    </source>
</reference>
<dbReference type="GO" id="GO:0006635">
    <property type="term" value="P:fatty acid beta-oxidation"/>
    <property type="evidence" value="ECO:0007669"/>
    <property type="project" value="TreeGrafter"/>
</dbReference>
<sequence>MQRLVLAAVCYRRPQVVFLDESTSQLSETDEAQAYQSLAHRGITSVSVGHRPSVRAYHKRELQVTPHVTSSGAKVDGLKGTPNWRLVYL</sequence>
<gene>
    <name evidence="5" type="ORF">ECPE_LOCUS4034</name>
</gene>
<dbReference type="PANTHER" id="PTHR11384">
    <property type="entry name" value="ATP-BINDING CASSETTE, SUB-FAMILY D MEMBER"/>
    <property type="match status" value="1"/>
</dbReference>
<dbReference type="GO" id="GO:0005778">
    <property type="term" value="C:peroxisomal membrane"/>
    <property type="evidence" value="ECO:0007669"/>
    <property type="project" value="TreeGrafter"/>
</dbReference>
<evidence type="ECO:0000256" key="3">
    <source>
        <dbReference type="ARBA" id="ARBA00022989"/>
    </source>
</evidence>
<protein>
    <submittedName>
        <fullName evidence="7">ABC transporter domain-containing protein</fullName>
    </submittedName>
</protein>
<reference evidence="7" key="1">
    <citation type="submission" date="2016-06" db="UniProtKB">
        <authorList>
            <consortium name="WormBaseParasite"/>
        </authorList>
    </citation>
    <scope>IDENTIFICATION</scope>
</reference>
<dbReference type="WBParaSite" id="ECPE_0000404101-mRNA-1">
    <property type="protein sequence ID" value="ECPE_0000404101-mRNA-1"/>
    <property type="gene ID" value="ECPE_0000404101"/>
</dbReference>
<dbReference type="InterPro" id="IPR027417">
    <property type="entry name" value="P-loop_NTPase"/>
</dbReference>
<keyword evidence="3" id="KW-1133">Transmembrane helix</keyword>
<evidence type="ECO:0000256" key="4">
    <source>
        <dbReference type="ARBA" id="ARBA00023136"/>
    </source>
</evidence>
<dbReference type="GO" id="GO:0005524">
    <property type="term" value="F:ATP binding"/>
    <property type="evidence" value="ECO:0007669"/>
    <property type="project" value="TreeGrafter"/>
</dbReference>
<dbReference type="Proteomes" id="UP000272942">
    <property type="component" value="Unassembled WGS sequence"/>
</dbReference>
<dbReference type="InterPro" id="IPR050835">
    <property type="entry name" value="ABC_transporter_sub-D"/>
</dbReference>
<evidence type="ECO:0000256" key="1">
    <source>
        <dbReference type="ARBA" id="ARBA00022448"/>
    </source>
</evidence>
<dbReference type="GO" id="GO:0042626">
    <property type="term" value="F:ATPase-coupled transmembrane transporter activity"/>
    <property type="evidence" value="ECO:0007669"/>
    <property type="project" value="TreeGrafter"/>
</dbReference>
<dbReference type="EMBL" id="UZAN01040935">
    <property type="protein sequence ID" value="VDP71424.1"/>
    <property type="molecule type" value="Genomic_DNA"/>
</dbReference>
<dbReference type="GO" id="GO:0005324">
    <property type="term" value="F:long-chain fatty acid transmembrane transporter activity"/>
    <property type="evidence" value="ECO:0007669"/>
    <property type="project" value="TreeGrafter"/>
</dbReference>